<dbReference type="PANTHER" id="PTHR43133:SF58">
    <property type="entry name" value="ECF RNA POLYMERASE SIGMA FACTOR SIGD"/>
    <property type="match status" value="1"/>
</dbReference>
<comment type="similarity">
    <text evidence="1">Belongs to the sigma-70 factor family. ECF subfamily.</text>
</comment>
<comment type="caution">
    <text evidence="8">The sequence shown here is derived from an EMBL/GenBank/DDBJ whole genome shotgun (WGS) entry which is preliminary data.</text>
</comment>
<keyword evidence="9" id="KW-1185">Reference proteome</keyword>
<evidence type="ECO:0000256" key="2">
    <source>
        <dbReference type="ARBA" id="ARBA00023015"/>
    </source>
</evidence>
<name>A0ABU0JFD8_9HYPH</name>
<dbReference type="EMBL" id="JAUSVX010000014">
    <property type="protein sequence ID" value="MDQ0473002.1"/>
    <property type="molecule type" value="Genomic_DNA"/>
</dbReference>
<keyword evidence="2" id="KW-0805">Transcription regulation</keyword>
<dbReference type="InterPro" id="IPR007627">
    <property type="entry name" value="RNA_pol_sigma70_r2"/>
</dbReference>
<dbReference type="InterPro" id="IPR013325">
    <property type="entry name" value="RNA_pol_sigma_r2"/>
</dbReference>
<evidence type="ECO:0000313" key="9">
    <source>
        <dbReference type="Proteomes" id="UP001242480"/>
    </source>
</evidence>
<dbReference type="InterPro" id="IPR013249">
    <property type="entry name" value="RNA_pol_sigma70_r4_t2"/>
</dbReference>
<keyword evidence="3" id="KW-0731">Sigma factor</keyword>
<keyword evidence="5" id="KW-0804">Transcription</keyword>
<evidence type="ECO:0000313" key="8">
    <source>
        <dbReference type="EMBL" id="MDQ0473002.1"/>
    </source>
</evidence>
<evidence type="ECO:0000256" key="3">
    <source>
        <dbReference type="ARBA" id="ARBA00023082"/>
    </source>
</evidence>
<evidence type="ECO:0000256" key="5">
    <source>
        <dbReference type="ARBA" id="ARBA00023163"/>
    </source>
</evidence>
<feature type="domain" description="RNA polymerase sigma-70 region 2" evidence="6">
    <location>
        <begin position="38"/>
        <end position="98"/>
    </location>
</feature>
<sequence>MSDGFEATEARLGALIREGLAGDAASYRTLLRELGAHLRRYFLRRLGPDRAADAEDLVQETLMAVHSHRATYEPERPFTAWVHAIARYKLIDHVRRGRGRTSLPVEDAEALFAADGLFAGDETQAAMDRRDIERLLAAVPPQTRTLIRQVKLEGRSIAEVSARSGLSESAVKVGIHRGLKALAARFGGRNR</sequence>
<keyword evidence="4" id="KW-0238">DNA-binding</keyword>
<dbReference type="InterPro" id="IPR013324">
    <property type="entry name" value="RNA_pol_sigma_r3/r4-like"/>
</dbReference>
<dbReference type="InterPro" id="IPR036388">
    <property type="entry name" value="WH-like_DNA-bd_sf"/>
</dbReference>
<dbReference type="SUPFAM" id="SSF88659">
    <property type="entry name" value="Sigma3 and sigma4 domains of RNA polymerase sigma factors"/>
    <property type="match status" value="1"/>
</dbReference>
<evidence type="ECO:0000256" key="1">
    <source>
        <dbReference type="ARBA" id="ARBA00010641"/>
    </source>
</evidence>
<dbReference type="Gene3D" id="1.10.1740.10">
    <property type="match status" value="1"/>
</dbReference>
<accession>A0ABU0JFD8</accession>
<dbReference type="Pfam" id="PF04542">
    <property type="entry name" value="Sigma70_r2"/>
    <property type="match status" value="1"/>
</dbReference>
<dbReference type="NCBIfam" id="TIGR02937">
    <property type="entry name" value="sigma70-ECF"/>
    <property type="match status" value="1"/>
</dbReference>
<dbReference type="SUPFAM" id="SSF88946">
    <property type="entry name" value="Sigma2 domain of RNA polymerase sigma factors"/>
    <property type="match status" value="1"/>
</dbReference>
<dbReference type="Proteomes" id="UP001242480">
    <property type="component" value="Unassembled WGS sequence"/>
</dbReference>
<evidence type="ECO:0000256" key="4">
    <source>
        <dbReference type="ARBA" id="ARBA00023125"/>
    </source>
</evidence>
<feature type="domain" description="RNA polymerase sigma factor 70 region 4 type 2" evidence="7">
    <location>
        <begin position="130"/>
        <end position="182"/>
    </location>
</feature>
<dbReference type="Gene3D" id="1.10.10.10">
    <property type="entry name" value="Winged helix-like DNA-binding domain superfamily/Winged helix DNA-binding domain"/>
    <property type="match status" value="1"/>
</dbReference>
<dbReference type="Pfam" id="PF08281">
    <property type="entry name" value="Sigma70_r4_2"/>
    <property type="match status" value="1"/>
</dbReference>
<evidence type="ECO:0000259" key="6">
    <source>
        <dbReference type="Pfam" id="PF04542"/>
    </source>
</evidence>
<organism evidence="8 9">
    <name type="scientific">Labrys wisconsinensis</name>
    <dbReference type="NCBI Taxonomy" id="425677"/>
    <lineage>
        <taxon>Bacteria</taxon>
        <taxon>Pseudomonadati</taxon>
        <taxon>Pseudomonadota</taxon>
        <taxon>Alphaproteobacteria</taxon>
        <taxon>Hyphomicrobiales</taxon>
        <taxon>Xanthobacteraceae</taxon>
        <taxon>Labrys</taxon>
    </lineage>
</organism>
<dbReference type="InterPro" id="IPR039425">
    <property type="entry name" value="RNA_pol_sigma-70-like"/>
</dbReference>
<evidence type="ECO:0000259" key="7">
    <source>
        <dbReference type="Pfam" id="PF08281"/>
    </source>
</evidence>
<dbReference type="InterPro" id="IPR014284">
    <property type="entry name" value="RNA_pol_sigma-70_dom"/>
</dbReference>
<dbReference type="PANTHER" id="PTHR43133">
    <property type="entry name" value="RNA POLYMERASE ECF-TYPE SIGMA FACTO"/>
    <property type="match status" value="1"/>
</dbReference>
<protein>
    <submittedName>
        <fullName evidence="8">RNA polymerase sigma-70 factor (ECF subfamily)</fullName>
    </submittedName>
</protein>
<dbReference type="RefSeq" id="WP_307280661.1">
    <property type="nucleotide sequence ID" value="NZ_JAUSVX010000014.1"/>
</dbReference>
<dbReference type="NCBIfam" id="NF009191">
    <property type="entry name" value="PRK12539.1"/>
    <property type="match status" value="1"/>
</dbReference>
<proteinExistence type="inferred from homology"/>
<gene>
    <name evidence="8" type="ORF">QO011_006035</name>
</gene>
<reference evidence="8 9" key="1">
    <citation type="submission" date="2023-07" db="EMBL/GenBank/DDBJ databases">
        <title>Genomic Encyclopedia of Type Strains, Phase IV (KMG-IV): sequencing the most valuable type-strain genomes for metagenomic binning, comparative biology and taxonomic classification.</title>
        <authorList>
            <person name="Goeker M."/>
        </authorList>
    </citation>
    <scope>NUCLEOTIDE SEQUENCE [LARGE SCALE GENOMIC DNA]</scope>
    <source>
        <strain evidence="8 9">DSM 19619</strain>
    </source>
</reference>